<dbReference type="Pfam" id="PF03006">
    <property type="entry name" value="HlyIII"/>
    <property type="match status" value="1"/>
</dbReference>
<evidence type="ECO:0000256" key="12">
    <source>
        <dbReference type="SAM" id="MobiDB-lite"/>
    </source>
</evidence>
<dbReference type="PROSITE" id="PS50067">
    <property type="entry name" value="KINESIN_MOTOR_2"/>
    <property type="match status" value="1"/>
</dbReference>
<dbReference type="Gene3D" id="3.40.850.10">
    <property type="entry name" value="Kinesin motor domain"/>
    <property type="match status" value="1"/>
</dbReference>
<feature type="region of interest" description="Disordered" evidence="12">
    <location>
        <begin position="341"/>
        <end position="361"/>
    </location>
</feature>
<evidence type="ECO:0000256" key="3">
    <source>
        <dbReference type="ARBA" id="ARBA00007018"/>
    </source>
</evidence>
<evidence type="ECO:0000313" key="15">
    <source>
        <dbReference type="EMBL" id="KAI2653546.1"/>
    </source>
</evidence>
<dbReference type="SUPFAM" id="SSF52540">
    <property type="entry name" value="P-loop containing nucleoside triphosphate hydrolases"/>
    <property type="match status" value="1"/>
</dbReference>
<feature type="transmembrane region" description="Helical" evidence="13">
    <location>
        <begin position="136"/>
        <end position="158"/>
    </location>
</feature>
<dbReference type="SMART" id="SM00129">
    <property type="entry name" value="KISc"/>
    <property type="match status" value="1"/>
</dbReference>
<keyword evidence="9" id="KW-0963">Cytoplasm</keyword>
<organism evidence="15 16">
    <name type="scientific">Labeo rohita</name>
    <name type="common">Indian major carp</name>
    <name type="synonym">Cyprinus rohita</name>
    <dbReference type="NCBI Taxonomy" id="84645"/>
    <lineage>
        <taxon>Eukaryota</taxon>
        <taxon>Metazoa</taxon>
        <taxon>Chordata</taxon>
        <taxon>Craniata</taxon>
        <taxon>Vertebrata</taxon>
        <taxon>Euteleostomi</taxon>
        <taxon>Actinopterygii</taxon>
        <taxon>Neopterygii</taxon>
        <taxon>Teleostei</taxon>
        <taxon>Ostariophysi</taxon>
        <taxon>Cypriniformes</taxon>
        <taxon>Cyprinidae</taxon>
        <taxon>Labeoninae</taxon>
        <taxon>Labeonini</taxon>
        <taxon>Labeo</taxon>
    </lineage>
</organism>
<dbReference type="InterPro" id="IPR027417">
    <property type="entry name" value="P-loop_NTPase"/>
</dbReference>
<evidence type="ECO:0000256" key="1">
    <source>
        <dbReference type="ARBA" id="ARBA00004141"/>
    </source>
</evidence>
<dbReference type="InterPro" id="IPR027640">
    <property type="entry name" value="Kinesin-like_fam"/>
</dbReference>
<dbReference type="Pfam" id="PF00225">
    <property type="entry name" value="Kinesin"/>
    <property type="match status" value="1"/>
</dbReference>
<keyword evidence="11" id="KW-0175">Coiled coil</keyword>
<feature type="transmembrane region" description="Helical" evidence="13">
    <location>
        <begin position="170"/>
        <end position="190"/>
    </location>
</feature>
<evidence type="ECO:0000256" key="8">
    <source>
        <dbReference type="ARBA" id="ARBA00023136"/>
    </source>
</evidence>
<name>A0ABQ8LUC2_LABRO</name>
<feature type="region of interest" description="Disordered" evidence="12">
    <location>
        <begin position="965"/>
        <end position="1007"/>
    </location>
</feature>
<feature type="binding site" evidence="10">
    <location>
        <begin position="448"/>
        <end position="455"/>
    </location>
    <ligand>
        <name>ATP</name>
        <dbReference type="ChEBI" id="CHEBI:30616"/>
    </ligand>
</feature>
<keyword evidence="5 10" id="KW-0547">Nucleotide-binding</keyword>
<keyword evidence="16" id="KW-1185">Reference proteome</keyword>
<dbReference type="InterPro" id="IPR036961">
    <property type="entry name" value="Kinesin_motor_dom_sf"/>
</dbReference>
<dbReference type="CDD" id="cd01368">
    <property type="entry name" value="KISc_KIF23_like"/>
    <property type="match status" value="1"/>
</dbReference>
<keyword evidence="10" id="KW-0505">Motor protein</keyword>
<gene>
    <name evidence="15" type="ORF">H4Q32_013828</name>
</gene>
<dbReference type="PANTHER" id="PTHR24115">
    <property type="entry name" value="KINESIN-RELATED"/>
    <property type="match status" value="1"/>
</dbReference>
<dbReference type="PANTHER" id="PTHR24115:SF600">
    <property type="entry name" value="KINESIN-LIKE PROTEIN KIF23"/>
    <property type="match status" value="1"/>
</dbReference>
<dbReference type="InterPro" id="IPR004254">
    <property type="entry name" value="AdipoR/HlyIII-related"/>
</dbReference>
<dbReference type="PRINTS" id="PR00380">
    <property type="entry name" value="KINESINHEAVY"/>
</dbReference>
<evidence type="ECO:0000256" key="9">
    <source>
        <dbReference type="ARBA" id="ARBA00023212"/>
    </source>
</evidence>
<evidence type="ECO:0000259" key="14">
    <source>
        <dbReference type="PROSITE" id="PS50067"/>
    </source>
</evidence>
<feature type="transmembrane region" description="Helical" evidence="13">
    <location>
        <begin position="202"/>
        <end position="221"/>
    </location>
</feature>
<keyword evidence="4 13" id="KW-0812">Transmembrane</keyword>
<evidence type="ECO:0000256" key="5">
    <source>
        <dbReference type="ARBA" id="ARBA00022741"/>
    </source>
</evidence>
<dbReference type="InterPro" id="IPR032384">
    <property type="entry name" value="Kif23_Arf-bd"/>
</dbReference>
<dbReference type="Gene3D" id="2.60.40.4330">
    <property type="entry name" value="Kinesin-like protein Kif23, Arf6-interacting domain"/>
    <property type="match status" value="1"/>
</dbReference>
<dbReference type="InterPro" id="IPR001752">
    <property type="entry name" value="Kinesin_motor_dom"/>
</dbReference>
<dbReference type="Proteomes" id="UP000830375">
    <property type="component" value="Unassembled WGS sequence"/>
</dbReference>
<dbReference type="EMBL" id="JACTAM010000018">
    <property type="protein sequence ID" value="KAI2653546.1"/>
    <property type="molecule type" value="Genomic_DNA"/>
</dbReference>
<keyword evidence="9" id="KW-0206">Cytoskeleton</keyword>
<feature type="region of interest" description="Disordered" evidence="12">
    <location>
        <begin position="1199"/>
        <end position="1227"/>
    </location>
</feature>
<comment type="subcellular location">
    <subcellularLocation>
        <location evidence="2">Cytoplasm</location>
        <location evidence="2">Cytoskeleton</location>
    </subcellularLocation>
    <subcellularLocation>
        <location evidence="1">Membrane</location>
        <topology evidence="1">Multi-pass membrane protein</topology>
    </subcellularLocation>
</comment>
<evidence type="ECO:0000256" key="10">
    <source>
        <dbReference type="PROSITE-ProRule" id="PRU00283"/>
    </source>
</evidence>
<comment type="similarity">
    <text evidence="3">Belongs to the ADIPOR family.</text>
</comment>
<feature type="transmembrane region" description="Helical" evidence="13">
    <location>
        <begin position="279"/>
        <end position="298"/>
    </location>
</feature>
<feature type="transmembrane region" description="Helical" evidence="13">
    <location>
        <begin position="318"/>
        <end position="338"/>
    </location>
</feature>
<evidence type="ECO:0000256" key="13">
    <source>
        <dbReference type="SAM" id="Phobius"/>
    </source>
</evidence>
<keyword evidence="8 13" id="KW-0472">Membrane</keyword>
<feature type="region of interest" description="Disordered" evidence="12">
    <location>
        <begin position="1235"/>
        <end position="1254"/>
    </location>
</feature>
<feature type="compositionally biased region" description="Polar residues" evidence="12">
    <location>
        <begin position="1045"/>
        <end position="1057"/>
    </location>
</feature>
<evidence type="ECO:0000256" key="7">
    <source>
        <dbReference type="ARBA" id="ARBA00022989"/>
    </source>
</evidence>
<dbReference type="InterPro" id="IPR038105">
    <property type="entry name" value="Kif23_Arf-bd_sf"/>
</dbReference>
<evidence type="ECO:0000256" key="6">
    <source>
        <dbReference type="ARBA" id="ARBA00022840"/>
    </source>
</evidence>
<evidence type="ECO:0000256" key="11">
    <source>
        <dbReference type="SAM" id="Coils"/>
    </source>
</evidence>
<protein>
    <submittedName>
        <fullName evidence="15">Kinesin-like protein KIF23</fullName>
    </submittedName>
</protein>
<evidence type="ECO:0000313" key="16">
    <source>
        <dbReference type="Proteomes" id="UP000830375"/>
    </source>
</evidence>
<sequence>MFFLPPATHCQEGKIKHSLYVVYSVHTLNAESTSTSTFAASLRSLGRLNCGHEPSSTMLNLIKLPQVFTINQVPKVFHEDGIISGYRHPCSSAKDCVLSLFQLTNETLNIWTHFLPTCCAHTFSTMSERARHICFFFDYGALSFYSLGSAITYSSYSFPDKWVNSTFHKYYVPIAVFNSIISTALACYSRCSGKLNEKLCKYLRLIAFVYPYFFDNIPLFYRIFVCSGEGCTVNEANTVHYQHTSLAVLTGFLFATHLPERLAPGSFDYIGHSHQLFHVFAIIGTYFQMTAIELDMAARKHWLHANLPQVTLSDTVGAAFFSVVSGLCIVYVFSLALFSTRGGKTPRRPPPKKPSNNQKDPVGVYCRVRPLGAEDEECCIEVISNTTIQLHAPDGLKANRNGEFKETQYSFKKVFGIKTTQRELFEDVAKPLVEDLIHCKNGLLFTYGVTGSGKTHTMTGSPGQGGLLPRSLDMIFNSIGPYQAKRYVFKPDDKNGMEVQNQVDALLDRQKRDSQTTVPKTPTTRRVDPEFADMISPEEACKADGVDEDSSYSVWNGAGTPLRNNTEFIPPQSKILREDQNHNMYVAGCTEVEVKSTEEAFEVFWRGQKKRRIANTQLNRESSRSHSVFIVKLAQAPLDADGDNVLQVSNINQSLMTLRTCIEVLRENQMCGTNKMVPYRDSKVTHLFKNYFDGEGKVRMVVCVNPKADDYEETLLVMRFAEMTQEVEVARPVDRPICGFAAGRRQRNQAFKDELTRRLEERGGPVDGDSPTVLNQLLQSFPPLPPCEISGPNDDVTLPRLIEALEKRHKIRQMMIDEYNKTANMLKSVLQEQDSNVLSKENFIQEQRGKLGEKDKMIQNQKNEIDRLEKKSKMLEYKIDILQKTTNIYEEDKRSLQQELESREQRLQREVSEKRRMEARMQGIVTDAKLKWEKECERRVNAKQLEMQNKLWVKDEKLKQLKAIVTEGKTENRQPQRPSREKDKVPAKRSASPSPVPSPYNGSQSSLSSLEPIYNFSQTVRPDPHFPRPGSVSVASCISEWEQGVPQSRRQGSQSPPDSRKRAQGLPDSLSRRRGRCWAKEVPVQPAEVDLEETGHWTAAPVRPLHRRSHSAGGERWVDHKPTTNVDLDTVLQPNIPNAIKVNAPNEKALSKCDKYVLTHQEIASDGEIQTKLIKGEVFKTRGGGQSVQFTDIETLKQENPVAASRKRRSSETGPEGEPMEGDWTDCSVAVEMRAGSNLGPGYQHHGYTKRRKP</sequence>
<dbReference type="Pfam" id="PF16540">
    <property type="entry name" value="MKLP1_Arf_bdg"/>
    <property type="match status" value="1"/>
</dbReference>
<feature type="compositionally biased region" description="Basic and acidic residues" evidence="12">
    <location>
        <begin position="968"/>
        <end position="986"/>
    </location>
</feature>
<comment type="similarity">
    <text evidence="10">Belongs to the TRAFAC class myosin-kinesin ATPase superfamily. Kinesin family.</text>
</comment>
<comment type="caution">
    <text evidence="15">The sequence shown here is derived from an EMBL/GenBank/DDBJ whole genome shotgun (WGS) entry which is preliminary data.</text>
</comment>
<accession>A0ABQ8LUC2</accession>
<proteinExistence type="inferred from homology"/>
<feature type="coiled-coil region" evidence="11">
    <location>
        <begin position="851"/>
        <end position="920"/>
    </location>
</feature>
<keyword evidence="6 10" id="KW-0067">ATP-binding</keyword>
<feature type="domain" description="Kinesin motor" evidence="14">
    <location>
        <begin position="361"/>
        <end position="727"/>
    </location>
</feature>
<evidence type="ECO:0000256" key="2">
    <source>
        <dbReference type="ARBA" id="ARBA00004245"/>
    </source>
</evidence>
<feature type="region of interest" description="Disordered" evidence="12">
    <location>
        <begin position="1042"/>
        <end position="1074"/>
    </location>
</feature>
<keyword evidence="7 13" id="KW-1133">Transmembrane helix</keyword>
<evidence type="ECO:0000256" key="4">
    <source>
        <dbReference type="ARBA" id="ARBA00022692"/>
    </source>
</evidence>
<reference evidence="15 16" key="1">
    <citation type="submission" date="2022-01" db="EMBL/GenBank/DDBJ databases">
        <title>A high-quality chromosome-level genome assembly of rohu carp, Labeo rohita.</title>
        <authorList>
            <person name="Arick M.A. II"/>
            <person name="Hsu C.-Y."/>
            <person name="Magbanua Z."/>
            <person name="Pechanova O."/>
            <person name="Grover C."/>
            <person name="Miller E."/>
            <person name="Thrash A."/>
            <person name="Ezzel L."/>
            <person name="Alam S."/>
            <person name="Benzie J."/>
            <person name="Hamilton M."/>
            <person name="Karsi A."/>
            <person name="Lawrence M.L."/>
            <person name="Peterson D.G."/>
        </authorList>
    </citation>
    <scope>NUCLEOTIDE SEQUENCE [LARGE SCALE GENOMIC DNA]</scope>
    <source>
        <strain evidence="16">BAU-BD-2019</strain>
        <tissue evidence="15">Blood</tissue>
    </source>
</reference>